<evidence type="ECO:0000313" key="1">
    <source>
        <dbReference type="EMBL" id="MEQ2289945.1"/>
    </source>
</evidence>
<accession>A0ABV0Y832</accession>
<gene>
    <name evidence="1" type="ORF">AMECASPLE_038438</name>
</gene>
<evidence type="ECO:0000313" key="2">
    <source>
        <dbReference type="Proteomes" id="UP001469553"/>
    </source>
</evidence>
<reference evidence="1 2" key="1">
    <citation type="submission" date="2021-06" db="EMBL/GenBank/DDBJ databases">
        <authorList>
            <person name="Palmer J.M."/>
        </authorList>
    </citation>
    <scope>NUCLEOTIDE SEQUENCE [LARGE SCALE GENOMIC DNA]</scope>
    <source>
        <strain evidence="1 2">AS_MEX2019</strain>
        <tissue evidence="1">Muscle</tissue>
    </source>
</reference>
<dbReference type="EMBL" id="JAHRIP010025899">
    <property type="protein sequence ID" value="MEQ2289945.1"/>
    <property type="molecule type" value="Genomic_DNA"/>
</dbReference>
<keyword evidence="2" id="KW-1185">Reference proteome</keyword>
<dbReference type="Proteomes" id="UP001469553">
    <property type="component" value="Unassembled WGS sequence"/>
</dbReference>
<sequence>MTGVSVSLSNPCKCLWAYMHKEKDIANPKGLVLPSFLQHYWAANVHKILYWTDNPTTHQPAWANTKVFVTQISLHTWLCTFFPPLSNH</sequence>
<organism evidence="1 2">
    <name type="scientific">Ameca splendens</name>
    <dbReference type="NCBI Taxonomy" id="208324"/>
    <lineage>
        <taxon>Eukaryota</taxon>
        <taxon>Metazoa</taxon>
        <taxon>Chordata</taxon>
        <taxon>Craniata</taxon>
        <taxon>Vertebrata</taxon>
        <taxon>Euteleostomi</taxon>
        <taxon>Actinopterygii</taxon>
        <taxon>Neopterygii</taxon>
        <taxon>Teleostei</taxon>
        <taxon>Neoteleostei</taxon>
        <taxon>Acanthomorphata</taxon>
        <taxon>Ovalentaria</taxon>
        <taxon>Atherinomorphae</taxon>
        <taxon>Cyprinodontiformes</taxon>
        <taxon>Goodeidae</taxon>
        <taxon>Ameca</taxon>
    </lineage>
</organism>
<protein>
    <submittedName>
        <fullName evidence="1">Uncharacterized protein</fullName>
    </submittedName>
</protein>
<proteinExistence type="predicted"/>
<comment type="caution">
    <text evidence="1">The sequence shown here is derived from an EMBL/GenBank/DDBJ whole genome shotgun (WGS) entry which is preliminary data.</text>
</comment>
<name>A0ABV0Y832_9TELE</name>